<sequence>MEDVTMVLDSRGKIILDESDIEWKDVEIDKGYQDILRLKILDECSNSWLSLDDLYYGSKYLNVHSSSIECMCENVENRLVSQETYNNGKIYVSELSENTVDEILAYVEYQTRETLGSTHIVNALNSPPDNTRDFTVFIYSIGVPQNSLPGDEFVEQGFMTCSYNPRYMSGNSEYCIIMFTITKDMKCLFIEDIGSLKGTEILTYSGLIFRTTAINDISFYDYNLRRPSIKRIITADVVGICP</sequence>
<name>A0A481ZF69_9VIRU</name>
<protein>
    <submittedName>
        <fullName evidence="1">Uncharacterized protein</fullName>
    </submittedName>
</protein>
<organism evidence="1">
    <name type="scientific">Pithovirus LCPAC406</name>
    <dbReference type="NCBI Taxonomy" id="2506599"/>
    <lineage>
        <taxon>Viruses</taxon>
        <taxon>Pithoviruses</taxon>
    </lineage>
</organism>
<reference evidence="1" key="1">
    <citation type="journal article" date="2019" name="MBio">
        <title>Virus Genomes from Deep Sea Sediments Expand the Ocean Megavirome and Support Independent Origins of Viral Gigantism.</title>
        <authorList>
            <person name="Backstrom D."/>
            <person name="Yutin N."/>
            <person name="Jorgensen S.L."/>
            <person name="Dharamshi J."/>
            <person name="Homa F."/>
            <person name="Zaremba-Niedwiedzka K."/>
            <person name="Spang A."/>
            <person name="Wolf Y.I."/>
            <person name="Koonin E.V."/>
            <person name="Ettema T.J."/>
        </authorList>
    </citation>
    <scope>NUCLEOTIDE SEQUENCE</scope>
</reference>
<accession>A0A481ZF69</accession>
<evidence type="ECO:0000313" key="1">
    <source>
        <dbReference type="EMBL" id="QBK93822.1"/>
    </source>
</evidence>
<dbReference type="EMBL" id="MK500605">
    <property type="protein sequence ID" value="QBK93822.1"/>
    <property type="molecule type" value="Genomic_DNA"/>
</dbReference>
<proteinExistence type="predicted"/>
<gene>
    <name evidence="1" type="ORF">LCPAC406_01360</name>
</gene>